<evidence type="ECO:0000256" key="1">
    <source>
        <dbReference type="ARBA" id="ARBA00004141"/>
    </source>
</evidence>
<dbReference type="Pfam" id="PF03073">
    <property type="entry name" value="TspO_MBR"/>
    <property type="match status" value="1"/>
</dbReference>
<feature type="transmembrane region" description="Helical" evidence="6">
    <location>
        <begin position="57"/>
        <end position="76"/>
    </location>
</feature>
<dbReference type="PANTHER" id="PTHR33802">
    <property type="entry name" value="SI:CH211-161H7.5-RELATED"/>
    <property type="match status" value="1"/>
</dbReference>
<dbReference type="AlphaFoldDB" id="A0A099JIY4"/>
<evidence type="ECO:0000313" key="9">
    <source>
        <dbReference type="Proteomes" id="UP000029864"/>
    </source>
</evidence>
<keyword evidence="9" id="KW-1185">Reference proteome</keyword>
<dbReference type="OrthoDB" id="5189031at2"/>
<reference evidence="8 10" key="2">
    <citation type="submission" date="2020-08" db="EMBL/GenBank/DDBJ databases">
        <title>Sequencing the genomes of 1000 actinobacteria strains.</title>
        <authorList>
            <person name="Klenk H.-P."/>
        </authorList>
    </citation>
    <scope>NUCLEOTIDE SEQUENCE [LARGE SCALE GENOMIC DNA]</scope>
    <source>
        <strain evidence="8 10">DSM 21065</strain>
    </source>
</reference>
<dbReference type="eggNOG" id="COG1030">
    <property type="taxonomic scope" value="Bacteria"/>
</dbReference>
<dbReference type="PANTHER" id="PTHR33802:SF1">
    <property type="entry name" value="XK-RELATED PROTEIN"/>
    <property type="match status" value="1"/>
</dbReference>
<comment type="caution">
    <text evidence="7">The sequence shown here is derived from an EMBL/GenBank/DDBJ whole genome shotgun (WGS) entry which is preliminary data.</text>
</comment>
<feature type="transmembrane region" description="Helical" evidence="6">
    <location>
        <begin position="153"/>
        <end position="177"/>
    </location>
</feature>
<keyword evidence="4 6" id="KW-1133">Transmembrane helix</keyword>
<dbReference type="Gene3D" id="1.20.1260.100">
    <property type="entry name" value="TspO/MBR protein"/>
    <property type="match status" value="1"/>
</dbReference>
<feature type="transmembrane region" description="Helical" evidence="6">
    <location>
        <begin position="232"/>
        <end position="252"/>
    </location>
</feature>
<dbReference type="Proteomes" id="UP000561726">
    <property type="component" value="Unassembled WGS sequence"/>
</dbReference>
<evidence type="ECO:0000256" key="6">
    <source>
        <dbReference type="SAM" id="Phobius"/>
    </source>
</evidence>
<dbReference type="Proteomes" id="UP000029864">
    <property type="component" value="Unassembled WGS sequence"/>
</dbReference>
<evidence type="ECO:0000313" key="10">
    <source>
        <dbReference type="Proteomes" id="UP000561726"/>
    </source>
</evidence>
<dbReference type="GO" id="GO:0016020">
    <property type="term" value="C:membrane"/>
    <property type="evidence" value="ECO:0007669"/>
    <property type="project" value="UniProtKB-SubCell"/>
</dbReference>
<dbReference type="EMBL" id="JPXF01000022">
    <property type="protein sequence ID" value="KGJ78369.1"/>
    <property type="molecule type" value="Genomic_DNA"/>
</dbReference>
<organism evidence="7 9">
    <name type="scientific">Cryobacterium roopkundense</name>
    <dbReference type="NCBI Taxonomy" id="1001240"/>
    <lineage>
        <taxon>Bacteria</taxon>
        <taxon>Bacillati</taxon>
        <taxon>Actinomycetota</taxon>
        <taxon>Actinomycetes</taxon>
        <taxon>Micrococcales</taxon>
        <taxon>Microbacteriaceae</taxon>
        <taxon>Cryobacterium</taxon>
    </lineage>
</organism>
<dbReference type="RefSeq" id="WP_035836024.1">
    <property type="nucleotide sequence ID" value="NZ_JACHBQ010000001.1"/>
</dbReference>
<evidence type="ECO:0000256" key="5">
    <source>
        <dbReference type="ARBA" id="ARBA00023136"/>
    </source>
</evidence>
<evidence type="ECO:0000313" key="7">
    <source>
        <dbReference type="EMBL" id="KGJ78369.1"/>
    </source>
</evidence>
<keyword evidence="5 6" id="KW-0472">Membrane</keyword>
<sequence>MEHRDARRQGSVLASAVLGIIGAFIGSGAAGGTPMPEVSGGALAADATLIAPGGPAFAIWTPIYAGLLAYAVWQLLPAQKTDARQRRLGYPIALSLLLNAAWILSVQFDLLGLSVPIIVVLLMVLVWTLRIMLDLPPKNRVELVLVDGTMGLYLGWVCVATAANVAAVLVAAGFTGFGVSADLWAVVVIAVAGLVGVLLALYDRGRWAPTISLCWGLAWVAVARLSGEPLSVAAGITALACVVLVVAATFIARLGARSRQVVNA</sequence>
<dbReference type="InterPro" id="IPR004307">
    <property type="entry name" value="TspO_MBR"/>
</dbReference>
<protein>
    <submittedName>
        <fullName evidence="7">Membrane protein</fullName>
    </submittedName>
</protein>
<evidence type="ECO:0000256" key="3">
    <source>
        <dbReference type="ARBA" id="ARBA00022692"/>
    </source>
</evidence>
<keyword evidence="3 6" id="KW-0812">Transmembrane</keyword>
<feature type="transmembrane region" description="Helical" evidence="6">
    <location>
        <begin position="183"/>
        <end position="202"/>
    </location>
</feature>
<evidence type="ECO:0000256" key="4">
    <source>
        <dbReference type="ARBA" id="ARBA00022989"/>
    </source>
</evidence>
<dbReference type="STRING" id="1001240.GY21_07065"/>
<dbReference type="EMBL" id="JACHBQ010000001">
    <property type="protein sequence ID" value="MBB5639996.1"/>
    <property type="molecule type" value="Genomic_DNA"/>
</dbReference>
<reference evidence="7 9" key="1">
    <citation type="submission" date="2014-08" db="EMBL/GenBank/DDBJ databases">
        <authorList>
            <person name="Sisinthy S."/>
        </authorList>
    </citation>
    <scope>NUCLEOTIDE SEQUENCE [LARGE SCALE GENOMIC DNA]</scope>
    <source>
        <strain evidence="7 9">RuG17</strain>
    </source>
</reference>
<evidence type="ECO:0000256" key="2">
    <source>
        <dbReference type="ARBA" id="ARBA00007524"/>
    </source>
</evidence>
<feature type="transmembrane region" description="Helical" evidence="6">
    <location>
        <begin position="111"/>
        <end position="133"/>
    </location>
</feature>
<dbReference type="InterPro" id="IPR038330">
    <property type="entry name" value="TspO/MBR-related_sf"/>
</dbReference>
<gene>
    <name evidence="8" type="ORF">BJ997_000544</name>
    <name evidence="7" type="ORF">GY21_07065</name>
</gene>
<evidence type="ECO:0000313" key="8">
    <source>
        <dbReference type="EMBL" id="MBB5639996.1"/>
    </source>
</evidence>
<comment type="subcellular location">
    <subcellularLocation>
        <location evidence="1">Membrane</location>
        <topology evidence="1">Multi-pass membrane protein</topology>
    </subcellularLocation>
</comment>
<comment type="similarity">
    <text evidence="2">Belongs to the TspO/BZRP family.</text>
</comment>
<name>A0A099JIY4_9MICO</name>
<accession>A0A099JIY4</accession>
<feature type="transmembrane region" description="Helical" evidence="6">
    <location>
        <begin position="207"/>
        <end position="226"/>
    </location>
</feature>
<proteinExistence type="inferred from homology"/>
<feature type="transmembrane region" description="Helical" evidence="6">
    <location>
        <begin position="88"/>
        <end position="105"/>
    </location>
</feature>
<feature type="transmembrane region" description="Helical" evidence="6">
    <location>
        <begin position="12"/>
        <end position="30"/>
    </location>
</feature>